<dbReference type="OrthoDB" id="2595858at2759"/>
<dbReference type="EMBL" id="BGZK01000052">
    <property type="protein sequence ID" value="GBP12612.1"/>
    <property type="molecule type" value="Genomic_DNA"/>
</dbReference>
<gene>
    <name evidence="1" type="ORF">EVAR_10270_1</name>
</gene>
<protein>
    <submittedName>
        <fullName evidence="1">Uncharacterized protein</fullName>
    </submittedName>
</protein>
<accession>A0A4C1TDR9</accession>
<dbReference type="Proteomes" id="UP000299102">
    <property type="component" value="Unassembled WGS sequence"/>
</dbReference>
<reference evidence="1 2" key="1">
    <citation type="journal article" date="2019" name="Commun. Biol.">
        <title>The bagworm genome reveals a unique fibroin gene that provides high tensile strength.</title>
        <authorList>
            <person name="Kono N."/>
            <person name="Nakamura H."/>
            <person name="Ohtoshi R."/>
            <person name="Tomita M."/>
            <person name="Numata K."/>
            <person name="Arakawa K."/>
        </authorList>
    </citation>
    <scope>NUCLEOTIDE SEQUENCE [LARGE SCALE GENOMIC DNA]</scope>
</reference>
<dbReference type="AlphaFoldDB" id="A0A4C1TDR9"/>
<dbReference type="PANTHER" id="PTHR47481">
    <property type="match status" value="1"/>
</dbReference>
<evidence type="ECO:0000313" key="2">
    <source>
        <dbReference type="Proteomes" id="UP000299102"/>
    </source>
</evidence>
<evidence type="ECO:0000313" key="1">
    <source>
        <dbReference type="EMBL" id="GBP12612.1"/>
    </source>
</evidence>
<keyword evidence="2" id="KW-1185">Reference proteome</keyword>
<dbReference type="PANTHER" id="PTHR47481:SF14">
    <property type="entry name" value="RETROTRANSPOSON COPIA-LIKE N-TERMINAL DOMAIN-CONTAINING PROTEIN"/>
    <property type="match status" value="1"/>
</dbReference>
<dbReference type="Pfam" id="PF14223">
    <property type="entry name" value="Retrotran_gag_2"/>
    <property type="match status" value="1"/>
</dbReference>
<organism evidence="1 2">
    <name type="scientific">Eumeta variegata</name>
    <name type="common">Bagworm moth</name>
    <name type="synonym">Eumeta japonica</name>
    <dbReference type="NCBI Taxonomy" id="151549"/>
    <lineage>
        <taxon>Eukaryota</taxon>
        <taxon>Metazoa</taxon>
        <taxon>Ecdysozoa</taxon>
        <taxon>Arthropoda</taxon>
        <taxon>Hexapoda</taxon>
        <taxon>Insecta</taxon>
        <taxon>Pterygota</taxon>
        <taxon>Neoptera</taxon>
        <taxon>Endopterygota</taxon>
        <taxon>Lepidoptera</taxon>
        <taxon>Glossata</taxon>
        <taxon>Ditrysia</taxon>
        <taxon>Tineoidea</taxon>
        <taxon>Psychidae</taxon>
        <taxon>Oiketicinae</taxon>
        <taxon>Eumeta</taxon>
    </lineage>
</organism>
<comment type="caution">
    <text evidence="1">The sequence shown here is derived from an EMBL/GenBank/DDBJ whole genome shotgun (WGS) entry which is preliminary data.</text>
</comment>
<proteinExistence type="predicted"/>
<name>A0A4C1TDR9_EUMVA</name>
<sequence length="162" mass="18223">MSSNGSLIQIEKLTGRDNWTSWSFAVQAYLELDDLWECVQGTNTDPKKEKKAKSKLILLVDPINFIHIQDATTSKQIWENLSKAFQDSGLLRKVGLLRDLINTNLETSTSVEDYVNKIMSSAHKLRNIGFSVDDEWLGTLMLAGLPDEYKPMIMGIESSGVK</sequence>